<feature type="region of interest" description="Disordered" evidence="1">
    <location>
        <begin position="379"/>
        <end position="416"/>
    </location>
</feature>
<feature type="compositionally biased region" description="Basic residues" evidence="1">
    <location>
        <begin position="47"/>
        <end position="60"/>
    </location>
</feature>
<dbReference type="PANTHER" id="PTHR13491:SF0">
    <property type="entry name" value="ZINC FINGER CCHC DOMAIN-CONTAINING PROTEIN 10"/>
    <property type="match status" value="1"/>
</dbReference>
<dbReference type="GeneID" id="68099874"/>
<proteinExistence type="predicted"/>
<dbReference type="InterPro" id="IPR039715">
    <property type="entry name" value="ZCCHC10"/>
</dbReference>
<protein>
    <submittedName>
        <fullName evidence="2">Uncharacterized protein</fullName>
    </submittedName>
</protein>
<comment type="caution">
    <text evidence="2">The sequence shown here is derived from an EMBL/GenBank/DDBJ whole genome shotgun (WGS) entry which is preliminary data.</text>
</comment>
<feature type="compositionally biased region" description="Polar residues" evidence="1">
    <location>
        <begin position="835"/>
        <end position="848"/>
    </location>
</feature>
<gene>
    <name evidence="2" type="ORF">C9374_007420</name>
</gene>
<accession>A0AA88GMT1</accession>
<sequence>MPATRSSTKKNAGSSNKDDNSQQTSSTSQHQHTSDEERGKKWDALLKMKKSIQKQKKKKQLATSDLLLTNALMKNQQPSSSPSSSSDNTQSSSQQSSTTFISLDYASSKVEGNIQAILTNHLTNLKKEYRQWKQTQKSISNMKLPTNPSDLNPLMYISCSTEQGSSDEIDMHLGKRFESHEQDMTDSEFATPSLLTKKKHALFTSSSEGVLHASKEELTPESFRKLIETEKSRLYLLLQEEGSGKTKFILDSLLSSSSYLLTFDFSVNMKEFEQRHQSSCGTFYVGKKFSSTNTKGSKHVSGGFNPQPKAQNLVQETFYENLVQKFTSGSNATPQFMQPTEHAKNFYIVRRSFLLLIYVHMLDLLAYLQMKKDAKKLLEDMPATPTTPTEQVARPTRRTTRQKADESISREELQDQGEASPLDYYLFRRYENSSLTKLYNNVLSGMNTKFTSQQFCQFLTDYLLGNSPKSEKARINLVFDQIQDLIDPSRFLYIYKSRFDHDGCQTLAPNQLNSNLNQQSHNFASHIFGNAYGSGSAMVSGGNGSSSYQSILEPVMDAIQYFSKHSDAVSRIVIGRPFVESSGSIMEPPTPSSRPRRAAKTPKQYVKERLSLMQHLPLRECEIKIIPDVYKFYENIENIKSLIRYYFPNINFTKEMSDDWEKLLNASEDFTAPQSITFNSHFLFDKFIGHLLHLQFIQLNSKKAALRDSQTDEQEWFEENAKKILHSNYPSLFPQQQLTDLSFEKKRKRTVIEEEINFDALPSEDEFSAEEVKQQIESTPSTPPPVISPKKKRTPSKKEKSPKKEKKESKKKKSEAKASESKSPKKKKTSESTSQTVVLSIEHNNTVVQEIKMDAPSTPPSSSSKSEEKSPAKSKTRKSPGRKPKTPRKKKADTDVQSTDEK</sequence>
<feature type="region of interest" description="Disordered" evidence="1">
    <location>
        <begin position="763"/>
        <end position="902"/>
    </location>
</feature>
<name>A0AA88GMT1_NAELO</name>
<feature type="compositionally biased region" description="Basic residues" evidence="1">
    <location>
        <begin position="872"/>
        <end position="891"/>
    </location>
</feature>
<evidence type="ECO:0000313" key="3">
    <source>
        <dbReference type="Proteomes" id="UP000816034"/>
    </source>
</evidence>
<feature type="region of interest" description="Disordered" evidence="1">
    <location>
        <begin position="74"/>
        <end position="95"/>
    </location>
</feature>
<feature type="compositionally biased region" description="Basic residues" evidence="1">
    <location>
        <begin position="789"/>
        <end position="814"/>
    </location>
</feature>
<feature type="compositionally biased region" description="Low complexity" evidence="1">
    <location>
        <begin position="75"/>
        <end position="95"/>
    </location>
</feature>
<dbReference type="AlphaFoldDB" id="A0AA88GMT1"/>
<keyword evidence="3" id="KW-1185">Reference proteome</keyword>
<dbReference type="Proteomes" id="UP000816034">
    <property type="component" value="Unassembled WGS sequence"/>
</dbReference>
<evidence type="ECO:0000313" key="2">
    <source>
        <dbReference type="EMBL" id="KAG2379281.1"/>
    </source>
</evidence>
<dbReference type="EMBL" id="PYSW02000029">
    <property type="protein sequence ID" value="KAG2379281.1"/>
    <property type="molecule type" value="Genomic_DNA"/>
</dbReference>
<dbReference type="PANTHER" id="PTHR13491">
    <property type="entry name" value="ZCCHC10 PROTEIN"/>
    <property type="match status" value="1"/>
</dbReference>
<reference evidence="2 3" key="1">
    <citation type="journal article" date="2018" name="BMC Genomics">
        <title>The genome of Naegleria lovaniensis, the basis for a comparative approach to unravel pathogenicity factors of the human pathogenic amoeba N. fowleri.</title>
        <authorList>
            <person name="Liechti N."/>
            <person name="Schurch N."/>
            <person name="Bruggmann R."/>
            <person name="Wittwer M."/>
        </authorList>
    </citation>
    <scope>NUCLEOTIDE SEQUENCE [LARGE SCALE GENOMIC DNA]</scope>
    <source>
        <strain evidence="2 3">ATCC 30569</strain>
    </source>
</reference>
<feature type="compositionally biased region" description="Basic and acidic residues" evidence="1">
    <location>
        <begin position="402"/>
        <end position="413"/>
    </location>
</feature>
<feature type="region of interest" description="Disordered" evidence="1">
    <location>
        <begin position="1"/>
        <end position="60"/>
    </location>
</feature>
<feature type="compositionally biased region" description="Polar residues" evidence="1">
    <location>
        <begin position="1"/>
        <end position="15"/>
    </location>
</feature>
<evidence type="ECO:0000256" key="1">
    <source>
        <dbReference type="SAM" id="MobiDB-lite"/>
    </source>
</evidence>
<dbReference type="RefSeq" id="XP_044546543.1">
    <property type="nucleotide sequence ID" value="XM_044697384.1"/>
</dbReference>
<organism evidence="2 3">
    <name type="scientific">Naegleria lovaniensis</name>
    <name type="common">Amoeba</name>
    <dbReference type="NCBI Taxonomy" id="51637"/>
    <lineage>
        <taxon>Eukaryota</taxon>
        <taxon>Discoba</taxon>
        <taxon>Heterolobosea</taxon>
        <taxon>Tetramitia</taxon>
        <taxon>Eutetramitia</taxon>
        <taxon>Vahlkampfiidae</taxon>
        <taxon>Naegleria</taxon>
    </lineage>
</organism>
<feature type="compositionally biased region" description="Basic and acidic residues" evidence="1">
    <location>
        <begin position="32"/>
        <end position="46"/>
    </location>
</feature>
<feature type="compositionally biased region" description="Low complexity" evidence="1">
    <location>
        <begin position="21"/>
        <end position="31"/>
    </location>
</feature>